<feature type="transmembrane region" description="Helical" evidence="6">
    <location>
        <begin position="310"/>
        <end position="330"/>
    </location>
</feature>
<feature type="transmembrane region" description="Helical" evidence="6">
    <location>
        <begin position="233"/>
        <end position="253"/>
    </location>
</feature>
<gene>
    <name evidence="7" type="ORF">XD73_0708</name>
</gene>
<feature type="transmembrane region" description="Helical" evidence="6">
    <location>
        <begin position="134"/>
        <end position="153"/>
    </location>
</feature>
<dbReference type="AlphaFoldDB" id="A0A101FXX8"/>
<comment type="caution">
    <text evidence="7">The sequence shown here is derived from an EMBL/GenBank/DDBJ whole genome shotgun (WGS) entry which is preliminary data.</text>
</comment>
<evidence type="ECO:0000256" key="4">
    <source>
        <dbReference type="ARBA" id="ARBA00022989"/>
    </source>
</evidence>
<keyword evidence="4 6" id="KW-1133">Transmembrane helix</keyword>
<sequence>PALFSLAAFMGALLFTSIILLIVGAQPGLTFQKMLQGAFGDNTKIANGLVVWAPLSLVSGALIVTFKAGLWNLGVEGQIMVGAIFTTWVLRFFEPSSFNPQISIALACLGGVIGGMIWAALTGILRLYGGVSEIFAGVGLNFVATALSLWLIFGPWKRPGVGSMSGTVPFKEELWLTMIPGYRLSVWSLILVVVVFALLIVLLSRTRFGIQVKAIGKNPEAARLMGIRTKKTMMIAMLLCGGIAGLAGAIQVVGVYHRLIPSISSGYGFLGMLVAMLANNNFYVTLLVAYLFSILNIGGIQLPIDLQLDSTLSGVLQAALVLFFLIMNGVKKKMMDKKESDGK</sequence>
<accession>A0A101FXX8</accession>
<dbReference type="GO" id="GO:0005886">
    <property type="term" value="C:plasma membrane"/>
    <property type="evidence" value="ECO:0007669"/>
    <property type="project" value="UniProtKB-SubCell"/>
</dbReference>
<feature type="transmembrane region" description="Helical" evidence="6">
    <location>
        <begin position="259"/>
        <end position="277"/>
    </location>
</feature>
<feature type="transmembrane region" description="Helical" evidence="6">
    <location>
        <begin position="49"/>
        <end position="66"/>
    </location>
</feature>
<feature type="transmembrane region" description="Helical" evidence="6">
    <location>
        <begin position="184"/>
        <end position="203"/>
    </location>
</feature>
<proteinExistence type="predicted"/>
<evidence type="ECO:0000256" key="1">
    <source>
        <dbReference type="ARBA" id="ARBA00004651"/>
    </source>
</evidence>
<feature type="non-terminal residue" evidence="7">
    <location>
        <position position="1"/>
    </location>
</feature>
<dbReference type="InterPro" id="IPR001851">
    <property type="entry name" value="ABC_transp_permease"/>
</dbReference>
<feature type="transmembrane region" description="Helical" evidence="6">
    <location>
        <begin position="73"/>
        <end position="90"/>
    </location>
</feature>
<evidence type="ECO:0000256" key="5">
    <source>
        <dbReference type="ARBA" id="ARBA00023136"/>
    </source>
</evidence>
<evidence type="ECO:0000313" key="8">
    <source>
        <dbReference type="Proteomes" id="UP000064249"/>
    </source>
</evidence>
<keyword evidence="3 6" id="KW-0812">Transmembrane</keyword>
<dbReference type="CDD" id="cd06580">
    <property type="entry name" value="TM_PBP1_transp_TpRbsC_like"/>
    <property type="match status" value="1"/>
</dbReference>
<keyword evidence="5 6" id="KW-0472">Membrane</keyword>
<feature type="transmembrane region" description="Helical" evidence="6">
    <location>
        <begin position="102"/>
        <end position="122"/>
    </location>
</feature>
<evidence type="ECO:0000256" key="3">
    <source>
        <dbReference type="ARBA" id="ARBA00022692"/>
    </source>
</evidence>
<keyword evidence="2" id="KW-1003">Cell membrane</keyword>
<dbReference type="EMBL" id="LGFU01000030">
    <property type="protein sequence ID" value="KUK46409.1"/>
    <property type="molecule type" value="Genomic_DNA"/>
</dbReference>
<feature type="transmembrane region" description="Helical" evidence="6">
    <location>
        <begin position="284"/>
        <end position="304"/>
    </location>
</feature>
<dbReference type="PANTHER" id="PTHR47089:SF1">
    <property type="entry name" value="GUANOSINE ABC TRANSPORTER PERMEASE PROTEIN NUPP"/>
    <property type="match status" value="1"/>
</dbReference>
<reference evidence="7 8" key="1">
    <citation type="journal article" date="2015" name="MBio">
        <title>Genome-Resolved Metagenomic Analysis Reveals Roles for Candidate Phyla and Other Microbial Community Members in Biogeochemical Transformations in Oil Reservoirs.</title>
        <authorList>
            <person name="Hu P."/>
            <person name="Tom L."/>
            <person name="Singh A."/>
            <person name="Thomas B.C."/>
            <person name="Baker B.J."/>
            <person name="Piceno Y.M."/>
            <person name="Andersen G.L."/>
            <person name="Banfield J.F."/>
        </authorList>
    </citation>
    <scope>NUCLEOTIDE SEQUENCE [LARGE SCALE GENOMIC DNA]</scope>
    <source>
        <strain evidence="7">46_16</strain>
    </source>
</reference>
<evidence type="ECO:0000313" key="7">
    <source>
        <dbReference type="EMBL" id="KUK46409.1"/>
    </source>
</evidence>
<organism evidence="7 8">
    <name type="scientific">Anaerolinea thermophila</name>
    <dbReference type="NCBI Taxonomy" id="167964"/>
    <lineage>
        <taxon>Bacteria</taxon>
        <taxon>Bacillati</taxon>
        <taxon>Chloroflexota</taxon>
        <taxon>Anaerolineae</taxon>
        <taxon>Anaerolineales</taxon>
        <taxon>Anaerolineaceae</taxon>
        <taxon>Anaerolinea</taxon>
    </lineage>
</organism>
<dbReference type="GO" id="GO:0022857">
    <property type="term" value="F:transmembrane transporter activity"/>
    <property type="evidence" value="ECO:0007669"/>
    <property type="project" value="InterPro"/>
</dbReference>
<evidence type="ECO:0000256" key="2">
    <source>
        <dbReference type="ARBA" id="ARBA00022475"/>
    </source>
</evidence>
<name>A0A101FXX8_9CHLR</name>
<dbReference type="Pfam" id="PF02653">
    <property type="entry name" value="BPD_transp_2"/>
    <property type="match status" value="1"/>
</dbReference>
<dbReference type="PANTHER" id="PTHR47089">
    <property type="entry name" value="ABC TRANSPORTER, PERMEASE PROTEIN"/>
    <property type="match status" value="1"/>
</dbReference>
<evidence type="ECO:0000256" key="6">
    <source>
        <dbReference type="SAM" id="Phobius"/>
    </source>
</evidence>
<protein>
    <submittedName>
        <fullName evidence="7">Carbohydrate uptake ABC transporter-2 (CUT2) family, permease protein</fullName>
    </submittedName>
</protein>
<comment type="subcellular location">
    <subcellularLocation>
        <location evidence="1">Cell membrane</location>
        <topology evidence="1">Multi-pass membrane protein</topology>
    </subcellularLocation>
</comment>
<dbReference type="Proteomes" id="UP000064249">
    <property type="component" value="Unassembled WGS sequence"/>
</dbReference>